<sequence>MTTKSAGYFVRSGGCVANPFAASIKTIQRPLLTRKEENVCYYGSTTAKPKKTEQLDY</sequence>
<protein>
    <submittedName>
        <fullName evidence="1">Molybdenum cofactor sulfurase isoform X2</fullName>
    </submittedName>
</protein>
<organism evidence="1">
    <name type="scientific">Rhizophora mucronata</name>
    <name type="common">Asiatic mangrove</name>
    <dbReference type="NCBI Taxonomy" id="61149"/>
    <lineage>
        <taxon>Eukaryota</taxon>
        <taxon>Viridiplantae</taxon>
        <taxon>Streptophyta</taxon>
        <taxon>Embryophyta</taxon>
        <taxon>Tracheophyta</taxon>
        <taxon>Spermatophyta</taxon>
        <taxon>Magnoliopsida</taxon>
        <taxon>eudicotyledons</taxon>
        <taxon>Gunneridae</taxon>
        <taxon>Pentapetalae</taxon>
        <taxon>rosids</taxon>
        <taxon>fabids</taxon>
        <taxon>Malpighiales</taxon>
        <taxon>Rhizophoraceae</taxon>
        <taxon>Rhizophora</taxon>
    </lineage>
</organism>
<proteinExistence type="predicted"/>
<evidence type="ECO:0000313" key="1">
    <source>
        <dbReference type="EMBL" id="MBX05804.1"/>
    </source>
</evidence>
<dbReference type="AlphaFoldDB" id="A0A2P2KJ85"/>
<accession>A0A2P2KJ85</accession>
<name>A0A2P2KJ85_RHIMU</name>
<dbReference type="EMBL" id="GGEC01025320">
    <property type="protein sequence ID" value="MBX05804.1"/>
    <property type="molecule type" value="Transcribed_RNA"/>
</dbReference>
<reference evidence="1" key="1">
    <citation type="submission" date="2018-02" db="EMBL/GenBank/DDBJ databases">
        <title>Rhizophora mucronata_Transcriptome.</title>
        <authorList>
            <person name="Meera S.P."/>
            <person name="Sreeshan A."/>
            <person name="Augustine A."/>
        </authorList>
    </citation>
    <scope>NUCLEOTIDE SEQUENCE</scope>
    <source>
        <tissue evidence="1">Leaf</tissue>
    </source>
</reference>